<evidence type="ECO:0000313" key="5">
    <source>
        <dbReference type="EMBL" id="TVX93167.1"/>
    </source>
</evidence>
<dbReference type="EMBL" id="VNJK01000001">
    <property type="protein sequence ID" value="TVX93167.1"/>
    <property type="molecule type" value="Genomic_DNA"/>
</dbReference>
<dbReference type="InterPro" id="IPR006530">
    <property type="entry name" value="YD"/>
</dbReference>
<evidence type="ECO:0000259" key="3">
    <source>
        <dbReference type="Pfam" id="PF20148"/>
    </source>
</evidence>
<feature type="domain" description="Teneurin-like YD-shell" evidence="4">
    <location>
        <begin position="685"/>
        <end position="797"/>
    </location>
</feature>
<evidence type="ECO:0000313" key="6">
    <source>
        <dbReference type="Proteomes" id="UP000318102"/>
    </source>
</evidence>
<dbReference type="InterPro" id="IPR031325">
    <property type="entry name" value="RHS_repeat"/>
</dbReference>
<keyword evidence="1" id="KW-0677">Repeat</keyword>
<dbReference type="NCBIfam" id="NF033679">
    <property type="entry name" value="DNRLRE_dom"/>
    <property type="match status" value="1"/>
</dbReference>
<feature type="domain" description="DUF6531" evidence="3">
    <location>
        <begin position="544"/>
        <end position="616"/>
    </location>
</feature>
<reference evidence="5 6" key="1">
    <citation type="submission" date="2019-07" db="EMBL/GenBank/DDBJ databases">
        <authorList>
            <person name="Kim J."/>
        </authorList>
    </citation>
    <scope>NUCLEOTIDE SEQUENCE [LARGE SCALE GENOMIC DNA]</scope>
    <source>
        <strain evidence="5 6">N4</strain>
    </source>
</reference>
<dbReference type="InterPro" id="IPR045351">
    <property type="entry name" value="DUF6531"/>
</dbReference>
<feature type="compositionally biased region" description="Basic and acidic residues" evidence="2">
    <location>
        <begin position="45"/>
        <end position="73"/>
    </location>
</feature>
<comment type="caution">
    <text evidence="5">The sequence shown here is derived from an EMBL/GenBank/DDBJ whole genome shotgun (WGS) entry which is preliminary data.</text>
</comment>
<sequence length="1663" mass="187337">MYSRKRLRSFQRFVVSILVVALIVTAVPVGYALPSTGSELAAPDSLKKNQEQQSKEKDLPKEEVEDLRTEDSRTFSNGDGTLTTEISQVPIHYKDQSSDKWLPIDNKLHTNGQIVYNNANDYKVKFNKQNKKNSSLFELTEDHYGITLHPVGRKHENKNSRKKRDTSTNQAVLDAPKEVTSSHENNNIEYPDVYPDVNIKYTLASNRIKEDIILEKKPDPATPTVYSFSIDLKNLDYRAEPNGTISLLDKQTQEIVYFIDKPFMYDSYRPEGYKSNPQVDTYPEEALSFDVEMRMQEEGDQLTLDIVPNRAWLEDSSRVYPVTIDPTIVKYQPKAKLNDTNIRSASPTATAATETTLGVGLYKDSTKSNVIRSLLHFDTSNIKKGSQVLTAEINMRLASVSNDTDISGTMHVIEKTWSETGASWNNANVNDPWKVKGGDFAAAQTSTVSGIGALTTLDIIYQWSIAPYIVDRWINDPTRNRGLLFKSHSETTNTYKKFISGDDTAFADYSPVLAITYYPASRLGMEPYWTYGSLPVGDGVSSANLGTGNHVLSFTDHVLDGRGNFGFSLTRTYNSKAVEHAPFGYGWSFTGSETIMEAPRAGEILYTDSDGTSHTFKYNKDTNRFETPPGLYTRLNKVFDAKGFTTGYEIFDKFGNKTYFERLKSDEEVSIIRARISSEKDRHGNTVSYGYDEAGKLTTITDPSGRKLVLDYNERGKVRSSVLEDKKFEYEYDTSSKLLYVDEFLDATKKIRTQFEYDKNNRIHAVIDNNGRRTDFTYTDDGSLLSVQEPSSDESNIDAPDRPGTSYNYQIEKALASITDPLGNRTAYHMNSNYVVTKVVDAAGNVFTTILDENYNPTESVDAENGLVKRTYDDKGNILTSTDEEGFVTTYTYDAFSNVKSEIDAKGNKTTYDYNDVGDLMFVIDANNERTTYTYDQYGNRLTATLPNGTIESFSYDSNGNYVKTVKDPSGNIITTHTDKHGNVTDLIDGEQNKTSYTYNKRNQIETVTDALQHVTEYNYNDAGYLTKFINAKQYTTSYEYNGQGLITNSTNPLGNTTKLEYDANGNVKKTVTPNGNTLSSTYNERNLVADTFVNGKKDWSYQYDANGNVKTVSRGGILLKEYIYFKNDMLKQITDRGNNLFYDYDPNQQVKQLAYRVGNIRTQLNYDYNAANQLKEIRKDGAQQVDYHYNKLDNLERMNRNNGTTTGLTYDQGNQLNTYTNTGATGQVMDKATYHYDKNGNMKSIETPLGTIHYEYDGLEQLLKEVMADGTTISYKYDKVGNREAKTITDTKGNSHTISYAYNEANQLKNVDGVAYTHDKSGNLTSDGKRQYRYNEQDHLILVKDENGQVLFQADYDETGKRNLVITPSGMTNYFYDGDNVIYETNEKNEITVQYTWDDSGNPVTMSKDGETYYYHLNGHSDVTALTDSKGNIVASYAYDAWGNITAQNGPLAEGNPYRYAGYRYDKQTGLYYLLARYYNPTNGSFLTLDPHLGSMEMPLTKNGYTYANNNPVNLVDPDGEWVSLVIRIVIKVAPKVIKLAKKSTQKVTKSKGLASRGYKSRPGERTFEGFVNKNVPKTKETKLYTKSSGFNNVGSSGGQFKRFGTDSHAGLAPHVHQPIRNVKNGKIRGIVGTKTKNGGVTAPTRKDVKQLYDYAYNGKYR</sequence>
<name>A0A559IZY1_9BACL</name>
<keyword evidence="6" id="KW-1185">Reference proteome</keyword>
<feature type="region of interest" description="Disordered" evidence="2">
    <location>
        <begin position="38"/>
        <end position="82"/>
    </location>
</feature>
<feature type="domain" description="Teneurin-like YD-shell" evidence="4">
    <location>
        <begin position="1237"/>
        <end position="1514"/>
    </location>
</feature>
<dbReference type="OrthoDB" id="41445at2"/>
<evidence type="ECO:0000256" key="2">
    <source>
        <dbReference type="SAM" id="MobiDB-lite"/>
    </source>
</evidence>
<dbReference type="PANTHER" id="PTHR32305:SF17">
    <property type="entry name" value="TRNA NUCLEASE WAPA"/>
    <property type="match status" value="1"/>
</dbReference>
<dbReference type="InterPro" id="IPR050708">
    <property type="entry name" value="T6SS_VgrG/RHS"/>
</dbReference>
<dbReference type="RefSeq" id="WP_144989384.1">
    <property type="nucleotide sequence ID" value="NZ_VNJK01000001.1"/>
</dbReference>
<feature type="domain" description="Teneurin-like YD-shell" evidence="4">
    <location>
        <begin position="964"/>
        <end position="1079"/>
    </location>
</feature>
<proteinExistence type="predicted"/>
<gene>
    <name evidence="5" type="ORF">FPZ44_08910</name>
</gene>
<dbReference type="InterPro" id="IPR022385">
    <property type="entry name" value="Rhs_assc_core"/>
</dbReference>
<accession>A0A559IZY1</accession>
<feature type="region of interest" description="Disordered" evidence="2">
    <location>
        <begin position="148"/>
        <end position="187"/>
    </location>
</feature>
<dbReference type="NCBIfam" id="TIGR03696">
    <property type="entry name" value="Rhs_assc_core"/>
    <property type="match status" value="1"/>
</dbReference>
<dbReference type="Pfam" id="PF05593">
    <property type="entry name" value="RHS_repeat"/>
    <property type="match status" value="2"/>
</dbReference>
<dbReference type="NCBIfam" id="TIGR01643">
    <property type="entry name" value="YD_repeat_2x"/>
    <property type="match status" value="6"/>
</dbReference>
<protein>
    <submittedName>
        <fullName evidence="5">RHS repeat protein</fullName>
    </submittedName>
</protein>
<evidence type="ECO:0000259" key="4">
    <source>
        <dbReference type="Pfam" id="PF25023"/>
    </source>
</evidence>
<organism evidence="5 6">
    <name type="scientific">Paenibacillus agilis</name>
    <dbReference type="NCBI Taxonomy" id="3020863"/>
    <lineage>
        <taxon>Bacteria</taxon>
        <taxon>Bacillati</taxon>
        <taxon>Bacillota</taxon>
        <taxon>Bacilli</taxon>
        <taxon>Bacillales</taxon>
        <taxon>Paenibacillaceae</taxon>
        <taxon>Paenibacillus</taxon>
    </lineage>
</organism>
<evidence type="ECO:0000256" key="1">
    <source>
        <dbReference type="ARBA" id="ARBA00022737"/>
    </source>
</evidence>
<dbReference type="Proteomes" id="UP000318102">
    <property type="component" value="Unassembled WGS sequence"/>
</dbReference>
<dbReference type="InterPro" id="IPR056823">
    <property type="entry name" value="TEN-like_YD-shell"/>
</dbReference>
<dbReference type="InterPro" id="IPR011044">
    <property type="entry name" value="Quino_amine_DH_bsu"/>
</dbReference>
<dbReference type="PANTHER" id="PTHR32305">
    <property type="match status" value="1"/>
</dbReference>
<dbReference type="SUPFAM" id="SSF50969">
    <property type="entry name" value="YVTN repeat-like/Quinoprotein amine dehydrogenase"/>
    <property type="match status" value="1"/>
</dbReference>
<dbReference type="Pfam" id="PF25023">
    <property type="entry name" value="TEN_YD-shell"/>
    <property type="match status" value="3"/>
</dbReference>
<dbReference type="Gene3D" id="2.180.10.10">
    <property type="entry name" value="RHS repeat-associated core"/>
    <property type="match status" value="3"/>
</dbReference>
<dbReference type="Pfam" id="PF20148">
    <property type="entry name" value="DUF6531"/>
    <property type="match status" value="1"/>
</dbReference>